<keyword evidence="2" id="KW-0433">Leucine-rich repeat</keyword>
<dbReference type="InterPro" id="IPR013210">
    <property type="entry name" value="LRR_N_plant-typ"/>
</dbReference>
<evidence type="ECO:0000256" key="2">
    <source>
        <dbReference type="ARBA" id="ARBA00022614"/>
    </source>
</evidence>
<feature type="domain" description="Leucine-rich repeat-containing N-terminal plant-type" evidence="10">
    <location>
        <begin position="39"/>
        <end position="80"/>
    </location>
</feature>
<evidence type="ECO:0000256" key="8">
    <source>
        <dbReference type="ARBA" id="ARBA00023180"/>
    </source>
</evidence>
<dbReference type="AlphaFoldDB" id="A0ABD3AQR1"/>
<dbReference type="GO" id="GO:0016020">
    <property type="term" value="C:membrane"/>
    <property type="evidence" value="ECO:0007669"/>
    <property type="project" value="UniProtKB-SubCell"/>
</dbReference>
<feature type="chain" id="PRO_5044889038" description="Leucine-rich repeat-containing N-terminal plant-type domain-containing protein" evidence="9">
    <location>
        <begin position="30"/>
        <end position="187"/>
    </location>
</feature>
<evidence type="ECO:0000313" key="11">
    <source>
        <dbReference type="EMBL" id="KAL3533536.1"/>
    </source>
</evidence>
<evidence type="ECO:0000256" key="9">
    <source>
        <dbReference type="SAM" id="SignalP"/>
    </source>
</evidence>
<proteinExistence type="predicted"/>
<keyword evidence="4 9" id="KW-0732">Signal</keyword>
<protein>
    <recommendedName>
        <fullName evidence="10">Leucine-rich repeat-containing N-terminal plant-type domain-containing protein</fullName>
    </recommendedName>
</protein>
<reference evidence="11 12" key="1">
    <citation type="submission" date="2024-11" db="EMBL/GenBank/DDBJ databases">
        <title>A near-complete genome assembly of Cinchona calisaya.</title>
        <authorList>
            <person name="Lian D.C."/>
            <person name="Zhao X.W."/>
            <person name="Wei L."/>
        </authorList>
    </citation>
    <scope>NUCLEOTIDE SEQUENCE [LARGE SCALE GENOMIC DNA]</scope>
    <source>
        <tissue evidence="11">Nenye</tissue>
    </source>
</reference>
<dbReference type="Gene3D" id="3.80.10.10">
    <property type="entry name" value="Ribonuclease Inhibitor"/>
    <property type="match status" value="1"/>
</dbReference>
<keyword evidence="8" id="KW-0325">Glycoprotein</keyword>
<keyword evidence="6" id="KW-1133">Transmembrane helix</keyword>
<dbReference type="SUPFAM" id="SSF52058">
    <property type="entry name" value="L domain-like"/>
    <property type="match status" value="1"/>
</dbReference>
<evidence type="ECO:0000256" key="3">
    <source>
        <dbReference type="ARBA" id="ARBA00022692"/>
    </source>
</evidence>
<comment type="subcellular location">
    <subcellularLocation>
        <location evidence="1">Membrane</location>
        <topology evidence="1">Single-pass type I membrane protein</topology>
    </subcellularLocation>
</comment>
<dbReference type="InterPro" id="IPR001611">
    <property type="entry name" value="Leu-rich_rpt"/>
</dbReference>
<dbReference type="Proteomes" id="UP001630127">
    <property type="component" value="Unassembled WGS sequence"/>
</dbReference>
<keyword evidence="12" id="KW-1185">Reference proteome</keyword>
<dbReference type="PANTHER" id="PTHR48063">
    <property type="entry name" value="LRR RECEPTOR-LIKE KINASE"/>
    <property type="match status" value="1"/>
</dbReference>
<dbReference type="InterPro" id="IPR032675">
    <property type="entry name" value="LRR_dom_sf"/>
</dbReference>
<gene>
    <name evidence="11" type="ORF">ACH5RR_007057</name>
</gene>
<sequence length="187" mass="21160">MTINSETLLKLFQLIIVVTLLFSVEHVFGVEDAEVSCVENERAALLNLKQQLLDDYNRLSSWGTEEYQKDCCRWKGVGCDDQTGHVIILDLHGPSDSFKPLRGYISPLFELKQLEYLDLSYNDFSGTILSNISSLTRLHFLNLSRAGFGDDAIQDHLGNLSKLRTLDLSDNSFFMLKILSGSLVFVY</sequence>
<feature type="signal peptide" evidence="9">
    <location>
        <begin position="1"/>
        <end position="29"/>
    </location>
</feature>
<keyword evidence="5" id="KW-0677">Repeat</keyword>
<dbReference type="PRINTS" id="PR00019">
    <property type="entry name" value="LEURICHRPT"/>
</dbReference>
<accession>A0ABD3AQR1</accession>
<evidence type="ECO:0000256" key="4">
    <source>
        <dbReference type="ARBA" id="ARBA00022729"/>
    </source>
</evidence>
<evidence type="ECO:0000259" key="10">
    <source>
        <dbReference type="Pfam" id="PF08263"/>
    </source>
</evidence>
<keyword evidence="3" id="KW-0812">Transmembrane</keyword>
<dbReference type="EMBL" id="JBJUIK010000003">
    <property type="protein sequence ID" value="KAL3533536.1"/>
    <property type="molecule type" value="Genomic_DNA"/>
</dbReference>
<dbReference type="Pfam" id="PF08263">
    <property type="entry name" value="LRRNT_2"/>
    <property type="match status" value="1"/>
</dbReference>
<evidence type="ECO:0000256" key="1">
    <source>
        <dbReference type="ARBA" id="ARBA00004479"/>
    </source>
</evidence>
<organism evidence="11 12">
    <name type="scientific">Cinchona calisaya</name>
    <dbReference type="NCBI Taxonomy" id="153742"/>
    <lineage>
        <taxon>Eukaryota</taxon>
        <taxon>Viridiplantae</taxon>
        <taxon>Streptophyta</taxon>
        <taxon>Embryophyta</taxon>
        <taxon>Tracheophyta</taxon>
        <taxon>Spermatophyta</taxon>
        <taxon>Magnoliopsida</taxon>
        <taxon>eudicotyledons</taxon>
        <taxon>Gunneridae</taxon>
        <taxon>Pentapetalae</taxon>
        <taxon>asterids</taxon>
        <taxon>lamiids</taxon>
        <taxon>Gentianales</taxon>
        <taxon>Rubiaceae</taxon>
        <taxon>Cinchonoideae</taxon>
        <taxon>Cinchoneae</taxon>
        <taxon>Cinchona</taxon>
    </lineage>
</organism>
<evidence type="ECO:0000313" key="12">
    <source>
        <dbReference type="Proteomes" id="UP001630127"/>
    </source>
</evidence>
<evidence type="ECO:0000256" key="6">
    <source>
        <dbReference type="ARBA" id="ARBA00022989"/>
    </source>
</evidence>
<dbReference type="Pfam" id="PF00560">
    <property type="entry name" value="LRR_1"/>
    <property type="match status" value="2"/>
</dbReference>
<dbReference type="InterPro" id="IPR046956">
    <property type="entry name" value="RLP23-like"/>
</dbReference>
<keyword evidence="7" id="KW-0472">Membrane</keyword>
<comment type="caution">
    <text evidence="11">The sequence shown here is derived from an EMBL/GenBank/DDBJ whole genome shotgun (WGS) entry which is preliminary data.</text>
</comment>
<name>A0ABD3AQR1_9GENT</name>
<evidence type="ECO:0000256" key="5">
    <source>
        <dbReference type="ARBA" id="ARBA00022737"/>
    </source>
</evidence>
<evidence type="ECO:0000256" key="7">
    <source>
        <dbReference type="ARBA" id="ARBA00023136"/>
    </source>
</evidence>
<dbReference type="PANTHER" id="PTHR48063:SF101">
    <property type="entry name" value="LRR RECEPTOR-LIKE SERINE_THREONINE-PROTEIN KINASE FLS2"/>
    <property type="match status" value="1"/>
</dbReference>